<name>A0A4R6L836_9FIRM</name>
<dbReference type="EMBL" id="SNWX01000062">
    <property type="protein sequence ID" value="TDO69826.1"/>
    <property type="molecule type" value="Genomic_DNA"/>
</dbReference>
<evidence type="ECO:0000313" key="2">
    <source>
        <dbReference type="Proteomes" id="UP000295064"/>
    </source>
</evidence>
<sequence>KREKKYRFRDLYRQINYGALKLAWLEINKKASAGVDKITAAEFEKNLEENLQNILESLKKKTISC</sequence>
<evidence type="ECO:0008006" key="3">
    <source>
        <dbReference type="Google" id="ProtNLM"/>
    </source>
</evidence>
<reference evidence="1 2" key="1">
    <citation type="submission" date="2019-03" db="EMBL/GenBank/DDBJ databases">
        <title>Subsurface microbial communities from deep shales in Ohio and West Virginia, USA.</title>
        <authorList>
            <person name="Wrighton K."/>
        </authorList>
    </citation>
    <scope>NUCLEOTIDE SEQUENCE [LARGE SCALE GENOMIC DNA]</scope>
    <source>
        <strain evidence="1 2">MA284_T2</strain>
    </source>
</reference>
<organism evidence="1 2">
    <name type="scientific">Halanaerobium saccharolyticum</name>
    <dbReference type="NCBI Taxonomy" id="43595"/>
    <lineage>
        <taxon>Bacteria</taxon>
        <taxon>Bacillati</taxon>
        <taxon>Bacillota</taxon>
        <taxon>Clostridia</taxon>
        <taxon>Halanaerobiales</taxon>
        <taxon>Halanaerobiaceae</taxon>
        <taxon>Halanaerobium</taxon>
    </lineage>
</organism>
<accession>A0A4R6L836</accession>
<dbReference type="AlphaFoldDB" id="A0A4R6L836"/>
<dbReference type="Proteomes" id="UP000295064">
    <property type="component" value="Unassembled WGS sequence"/>
</dbReference>
<comment type="caution">
    <text evidence="1">The sequence shown here is derived from an EMBL/GenBank/DDBJ whole genome shotgun (WGS) entry which is preliminary data.</text>
</comment>
<protein>
    <recommendedName>
        <fullName evidence="3">Reverse transcriptase (RNA-dependent DNA polymerase)</fullName>
    </recommendedName>
</protein>
<evidence type="ECO:0000313" key="1">
    <source>
        <dbReference type="EMBL" id="TDO69826.1"/>
    </source>
</evidence>
<proteinExistence type="predicted"/>
<feature type="non-terminal residue" evidence="1">
    <location>
        <position position="1"/>
    </location>
</feature>
<gene>
    <name evidence="1" type="ORF">DFR79_1624</name>
</gene>